<gene>
    <name evidence="4" type="ORF">OM076_15360</name>
</gene>
<evidence type="ECO:0000256" key="2">
    <source>
        <dbReference type="SAM" id="SignalP"/>
    </source>
</evidence>
<dbReference type="EMBL" id="JAPDOD010000013">
    <property type="protein sequence ID" value="MDA0161655.1"/>
    <property type="molecule type" value="Genomic_DNA"/>
</dbReference>
<feature type="compositionally biased region" description="Basic and acidic residues" evidence="1">
    <location>
        <begin position="158"/>
        <end position="167"/>
    </location>
</feature>
<feature type="region of interest" description="Disordered" evidence="1">
    <location>
        <begin position="145"/>
        <end position="167"/>
    </location>
</feature>
<evidence type="ECO:0000259" key="3">
    <source>
        <dbReference type="SMART" id="SM00900"/>
    </source>
</evidence>
<feature type="signal peptide" evidence="2">
    <location>
        <begin position="1"/>
        <end position="23"/>
    </location>
</feature>
<feature type="chain" id="PRO_5040765801" evidence="2">
    <location>
        <begin position="24"/>
        <end position="167"/>
    </location>
</feature>
<keyword evidence="2" id="KW-0732">Signal</keyword>
<keyword evidence="5" id="KW-1185">Reference proteome</keyword>
<proteinExistence type="predicted"/>
<dbReference type="InterPro" id="IPR007329">
    <property type="entry name" value="FMN-bd"/>
</dbReference>
<dbReference type="SMART" id="SM00900">
    <property type="entry name" value="FMN_bind"/>
    <property type="match status" value="1"/>
</dbReference>
<dbReference type="Pfam" id="PF04205">
    <property type="entry name" value="FMN_bind"/>
    <property type="match status" value="1"/>
</dbReference>
<evidence type="ECO:0000313" key="5">
    <source>
        <dbReference type="Proteomes" id="UP001149140"/>
    </source>
</evidence>
<dbReference type="Gene3D" id="3.90.1010.20">
    <property type="match status" value="1"/>
</dbReference>
<dbReference type="AlphaFoldDB" id="A0A9X3S047"/>
<dbReference type="GO" id="GO:0016020">
    <property type="term" value="C:membrane"/>
    <property type="evidence" value="ECO:0007669"/>
    <property type="project" value="InterPro"/>
</dbReference>
<sequence>MRRSPIVLTATAAGLAAVLHFKAHEPALPTASASAGQSPAAAATPAPSNSAGAKVATGDSIPTRYGNAQVRVTVSGGKITKVEALQLQGNDPKSVQISSSAEPLLRQSALTKQTAAIDAVSGATITSASYEASLQSALDKLGFKAADGSRGSSTIPDVEEHDHGPFG</sequence>
<reference evidence="4" key="1">
    <citation type="submission" date="2022-10" db="EMBL/GenBank/DDBJ databases">
        <title>The WGS of Solirubrobacter ginsenosidimutans DSM 21036.</title>
        <authorList>
            <person name="Jiang Z."/>
        </authorList>
    </citation>
    <scope>NUCLEOTIDE SEQUENCE</scope>
    <source>
        <strain evidence="4">DSM 21036</strain>
    </source>
</reference>
<name>A0A9X3S047_9ACTN</name>
<dbReference type="RefSeq" id="WP_270040871.1">
    <property type="nucleotide sequence ID" value="NZ_JAPDOD010000013.1"/>
</dbReference>
<protein>
    <submittedName>
        <fullName evidence="4">FMN-binding protein</fullName>
    </submittedName>
</protein>
<dbReference type="Proteomes" id="UP001149140">
    <property type="component" value="Unassembled WGS sequence"/>
</dbReference>
<feature type="region of interest" description="Disordered" evidence="1">
    <location>
        <begin position="30"/>
        <end position="60"/>
    </location>
</feature>
<feature type="compositionally biased region" description="Low complexity" evidence="1">
    <location>
        <begin position="30"/>
        <end position="53"/>
    </location>
</feature>
<evidence type="ECO:0000256" key="1">
    <source>
        <dbReference type="SAM" id="MobiDB-lite"/>
    </source>
</evidence>
<dbReference type="GO" id="GO:0010181">
    <property type="term" value="F:FMN binding"/>
    <property type="evidence" value="ECO:0007669"/>
    <property type="project" value="InterPro"/>
</dbReference>
<accession>A0A9X3S047</accession>
<feature type="domain" description="FMN-binding" evidence="3">
    <location>
        <begin position="64"/>
        <end position="141"/>
    </location>
</feature>
<comment type="caution">
    <text evidence="4">The sequence shown here is derived from an EMBL/GenBank/DDBJ whole genome shotgun (WGS) entry which is preliminary data.</text>
</comment>
<evidence type="ECO:0000313" key="4">
    <source>
        <dbReference type="EMBL" id="MDA0161655.1"/>
    </source>
</evidence>
<organism evidence="4 5">
    <name type="scientific">Solirubrobacter ginsenosidimutans</name>
    <dbReference type="NCBI Taxonomy" id="490573"/>
    <lineage>
        <taxon>Bacteria</taxon>
        <taxon>Bacillati</taxon>
        <taxon>Actinomycetota</taxon>
        <taxon>Thermoleophilia</taxon>
        <taxon>Solirubrobacterales</taxon>
        <taxon>Solirubrobacteraceae</taxon>
        <taxon>Solirubrobacter</taxon>
    </lineage>
</organism>